<dbReference type="Proteomes" id="UP000182762">
    <property type="component" value="Unassembled WGS sequence"/>
</dbReference>
<accession>A0A1I6AY05</accession>
<dbReference type="GeneID" id="93713829"/>
<keyword evidence="2" id="KW-1185">Reference proteome</keyword>
<sequence>MEERLYGFAGKLEEELEEIALKEISGGAEQRGISQGNDGHQCTITWECSICPTHTCWC</sequence>
<reference evidence="1 2" key="1">
    <citation type="submission" date="2016-10" db="EMBL/GenBank/DDBJ databases">
        <authorList>
            <person name="Varghese N."/>
            <person name="Submissions S."/>
        </authorList>
    </citation>
    <scope>NUCLEOTIDE SEQUENCE [LARGE SCALE GENOMIC DNA]</scope>
    <source>
        <strain evidence="1 2">DSM 13796</strain>
    </source>
</reference>
<evidence type="ECO:0000313" key="1">
    <source>
        <dbReference type="EMBL" id="SFQ73523.1"/>
    </source>
</evidence>
<protein>
    <recommendedName>
        <fullName evidence="3">Plantaricin C family lantibiotic</fullName>
    </recommendedName>
</protein>
<dbReference type="RefSeq" id="WP_074842839.1">
    <property type="nucleotide sequence ID" value="NZ_FOXX01000007.1"/>
</dbReference>
<comment type="caution">
    <text evidence="1">The sequence shown here is derived from an EMBL/GenBank/DDBJ whole genome shotgun (WGS) entry which is preliminary data.</text>
</comment>
<gene>
    <name evidence="1" type="ORF">SAMN02745910_03133</name>
</gene>
<organism evidence="1 2">
    <name type="scientific">Priestia endophytica DSM 13796</name>
    <dbReference type="NCBI Taxonomy" id="1121089"/>
    <lineage>
        <taxon>Bacteria</taxon>
        <taxon>Bacillati</taxon>
        <taxon>Bacillota</taxon>
        <taxon>Bacilli</taxon>
        <taxon>Bacillales</taxon>
        <taxon>Bacillaceae</taxon>
        <taxon>Priestia</taxon>
    </lineage>
</organism>
<proteinExistence type="predicted"/>
<name>A0A1I6AY05_9BACI</name>
<evidence type="ECO:0008006" key="3">
    <source>
        <dbReference type="Google" id="ProtNLM"/>
    </source>
</evidence>
<dbReference type="EMBL" id="FOXX01000007">
    <property type="protein sequence ID" value="SFQ73523.1"/>
    <property type="molecule type" value="Genomic_DNA"/>
</dbReference>
<evidence type="ECO:0000313" key="2">
    <source>
        <dbReference type="Proteomes" id="UP000182762"/>
    </source>
</evidence>